<evidence type="ECO:0000256" key="5">
    <source>
        <dbReference type="PROSITE-ProRule" id="PRU01240"/>
    </source>
</evidence>
<dbReference type="PROSITE" id="PS51892">
    <property type="entry name" value="SUBTILASE"/>
    <property type="match status" value="1"/>
</dbReference>
<feature type="domain" description="Peptidase S8/S53" evidence="6">
    <location>
        <begin position="167"/>
        <end position="302"/>
    </location>
</feature>
<feature type="domain" description="Peptidase S8/S53" evidence="6">
    <location>
        <begin position="432"/>
        <end position="544"/>
    </location>
</feature>
<dbReference type="InParanoid" id="Q3J967"/>
<proteinExistence type="inferred from homology"/>
<dbReference type="PANTHER" id="PTHR43806:SF11">
    <property type="entry name" value="CEREVISIN-RELATED"/>
    <property type="match status" value="1"/>
</dbReference>
<dbReference type="STRING" id="323261.Noc_2169"/>
<dbReference type="PROSITE" id="PS00138">
    <property type="entry name" value="SUBTILASE_SER"/>
    <property type="match status" value="1"/>
</dbReference>
<dbReference type="Gene3D" id="3.40.50.200">
    <property type="entry name" value="Peptidase S8/S53 domain"/>
    <property type="match status" value="2"/>
</dbReference>
<keyword evidence="8" id="KW-1185">Reference proteome</keyword>
<dbReference type="KEGG" id="noc:Noc_2169"/>
<name>Q3J967_NITOC</name>
<sequence length="818" mass="88300">MIHWHLMRVCVVFMGLTLMPAYGDGGNGRRLESNEVFSPTPDAPSSSHPHIEYRLQKMLEGAASPKGTAQIQPVQIHILLAEPLTEETRLAIEALGGKVEIERGEHLQVSLPLMRVSELAALSQVQYVRLPRRAEPREENRLVPQSIRSEGVQVTFADQLHLLGVTGKGVRVAVLDRGFQGYQDLLGIELPLEVTTKNFNLGEGFEGTRHGTAVTEILYDMAPEAEFTLVAVSTELEYMAALDWLRAQGVSIVSFSLGFDNLGPLDGRSPISAAASRLFDEAGILFVAAAGNEQQNYWSGLFNDLDGNGAHDFSNEDEALSVQLREGDEVRIILNWDDWGEDPAHPRAEQDYDLYIFCPGTVQFSSDNACVSSVGLQTGLLGQEPIEQVFFAAPATGRYDIFIVRGSPGAGARLLRLFVGGSQGEIFPMEYQNTASTLVSPSDGRSVFAVGAVDIDSQQLTFTSSLGPTWDGRVKPDIVAPDGVTTAALGAFFGTSAATPYVAGAGALLKSQEPNRSAQDLKLLLQQASTDRAAGGKDNEYGSGALLLENFVADERLSPLSGVWWNPSQDGHGFFFGVRNDRLVATWYTYDGAGNPFWLLSAGSMSATRRYSGTLYAFHGPPLKSPLNTLFDSSGSTVATNEVGSLDIDFIHPGEASINIQLSGDSLIFPNTFSLKAQPFLAYPAAAQNPQVPYTSKYNGLWWNAEQSGHGFFINIQESVLTAAWYTYDDSQGEPVWILTAGSMDSAAAYSGTAYRFSGPALMPGANLADYFDETGSTVNGVASGTFSITFTSNTTAVATIGNVLSVNETLQLERFNF</sequence>
<dbReference type="InterPro" id="IPR015500">
    <property type="entry name" value="Peptidase_S8_subtilisin-rel"/>
</dbReference>
<dbReference type="InterPro" id="IPR023828">
    <property type="entry name" value="Peptidase_S8_Ser-AS"/>
</dbReference>
<evidence type="ECO:0000256" key="2">
    <source>
        <dbReference type="ARBA" id="ARBA00022670"/>
    </source>
</evidence>
<feature type="active site" description="Charge relay system" evidence="5">
    <location>
        <position position="496"/>
    </location>
</feature>
<organism evidence="7 8">
    <name type="scientific">Nitrosococcus oceani (strain ATCC 19707 / BCRC 17464 / JCM 30415 / NCIMB 11848 / C-107)</name>
    <dbReference type="NCBI Taxonomy" id="323261"/>
    <lineage>
        <taxon>Bacteria</taxon>
        <taxon>Pseudomonadati</taxon>
        <taxon>Pseudomonadota</taxon>
        <taxon>Gammaproteobacteria</taxon>
        <taxon>Chromatiales</taxon>
        <taxon>Chromatiaceae</taxon>
        <taxon>Nitrosococcus</taxon>
    </lineage>
</organism>
<keyword evidence="3 5" id="KW-0378">Hydrolase</keyword>
<reference evidence="8" key="1">
    <citation type="journal article" date="2006" name="Appl. Environ. Microbiol.">
        <title>Complete genome sequence of the marine, chemolithoautotrophic, ammonia-oxidizing bacterium Nitrosococcus oceani ATCC 19707.</title>
        <authorList>
            <person name="Klotz M.G."/>
            <person name="Arp D.J."/>
            <person name="Chain P.S.G."/>
            <person name="El-Sheikh A.F."/>
            <person name="Hauser L.J."/>
            <person name="Hommes N.G."/>
            <person name="Larimer F.W."/>
            <person name="Malfatti S.A."/>
            <person name="Norton J.M."/>
            <person name="Poret-Peterson A.T."/>
            <person name="Vergez L.M."/>
            <person name="Ward B.B."/>
        </authorList>
    </citation>
    <scope>NUCLEOTIDE SEQUENCE [LARGE SCALE GENOMIC DNA]</scope>
    <source>
        <strain evidence="8">ATCC 19707 / BCRC 17464 / NCIMB 11848 / C-107</strain>
    </source>
</reference>
<dbReference type="InterPro" id="IPR050131">
    <property type="entry name" value="Peptidase_S8_subtilisin-like"/>
</dbReference>
<protein>
    <submittedName>
        <fullName evidence="7">Peptidase S8 and S53, subtilisin, kexin, sedolisin</fullName>
    </submittedName>
</protein>
<dbReference type="InterPro" id="IPR000209">
    <property type="entry name" value="Peptidase_S8/S53_dom"/>
</dbReference>
<evidence type="ECO:0000256" key="1">
    <source>
        <dbReference type="ARBA" id="ARBA00011073"/>
    </source>
</evidence>
<comment type="similarity">
    <text evidence="1 5">Belongs to the peptidase S8 family.</text>
</comment>
<dbReference type="SUPFAM" id="SSF52743">
    <property type="entry name" value="Subtilisin-like"/>
    <property type="match status" value="1"/>
</dbReference>
<dbReference type="InterPro" id="IPR034075">
    <property type="entry name" value="Glr3161-like_dom"/>
</dbReference>
<evidence type="ECO:0000313" key="7">
    <source>
        <dbReference type="EMBL" id="ABA58629.1"/>
    </source>
</evidence>
<dbReference type="HOGENOM" id="CLU_344135_0_0_6"/>
<evidence type="ECO:0000313" key="8">
    <source>
        <dbReference type="Proteomes" id="UP000006838"/>
    </source>
</evidence>
<dbReference type="PANTHER" id="PTHR43806">
    <property type="entry name" value="PEPTIDASE S8"/>
    <property type="match status" value="1"/>
</dbReference>
<dbReference type="PRINTS" id="PR00723">
    <property type="entry name" value="SUBTILISIN"/>
</dbReference>
<dbReference type="Proteomes" id="UP000006838">
    <property type="component" value="Chromosome"/>
</dbReference>
<keyword evidence="2 5" id="KW-0645">Protease</keyword>
<accession>Q3J967</accession>
<dbReference type="GO" id="GO:0006508">
    <property type="term" value="P:proteolysis"/>
    <property type="evidence" value="ECO:0007669"/>
    <property type="project" value="UniProtKB-KW"/>
</dbReference>
<evidence type="ECO:0000256" key="4">
    <source>
        <dbReference type="ARBA" id="ARBA00022825"/>
    </source>
</evidence>
<dbReference type="eggNOG" id="COG1404">
    <property type="taxonomic scope" value="Bacteria"/>
</dbReference>
<evidence type="ECO:0000256" key="3">
    <source>
        <dbReference type="ARBA" id="ARBA00022801"/>
    </source>
</evidence>
<evidence type="ECO:0000259" key="6">
    <source>
        <dbReference type="Pfam" id="PF00082"/>
    </source>
</evidence>
<dbReference type="AlphaFoldDB" id="Q3J967"/>
<dbReference type="GO" id="GO:0004252">
    <property type="term" value="F:serine-type endopeptidase activity"/>
    <property type="evidence" value="ECO:0007669"/>
    <property type="project" value="UniProtKB-UniRule"/>
</dbReference>
<dbReference type="Pfam" id="PF00082">
    <property type="entry name" value="Peptidase_S8"/>
    <property type="match status" value="2"/>
</dbReference>
<dbReference type="InterPro" id="IPR036852">
    <property type="entry name" value="Peptidase_S8/S53_dom_sf"/>
</dbReference>
<keyword evidence="4 5" id="KW-0720">Serine protease</keyword>
<gene>
    <name evidence="7" type="ordered locus">Noc_2169</name>
</gene>
<dbReference type="EMBL" id="CP000127">
    <property type="protein sequence ID" value="ABA58629.1"/>
    <property type="molecule type" value="Genomic_DNA"/>
</dbReference>
<feature type="active site" description="Charge relay system" evidence="5">
    <location>
        <position position="210"/>
    </location>
</feature>
<feature type="active site" description="Charge relay system" evidence="5">
    <location>
        <position position="176"/>
    </location>
</feature>
<dbReference type="CDD" id="cd05562">
    <property type="entry name" value="Peptidases_S53_like"/>
    <property type="match status" value="1"/>
</dbReference>